<proteinExistence type="predicted"/>
<protein>
    <submittedName>
        <fullName evidence="1">Uncharacterized protein</fullName>
    </submittedName>
</protein>
<sequence>MVIAALSESRLCSESRRCPCRSWVMELVSSNQGRRCYGGGKDWTTPLHEEGMGEGHISGCICRSFCMGKRGTPWWLLVLPAGEHHLTWWPEASIAEEKQVSMRIPVYPSVPISLSQKQYLQKPKWFKKLGLLFTSMLEAKALLPSESLCLLRAFLYVMDMIEEKEHASKVWPYCGMTLDCLYRMDAILLLKGKSGKVVFAALEAIDGYGN</sequence>
<gene>
    <name evidence="1" type="ORF">EJB05_26947</name>
</gene>
<organism evidence="1 2">
    <name type="scientific">Eragrostis curvula</name>
    <name type="common">weeping love grass</name>
    <dbReference type="NCBI Taxonomy" id="38414"/>
    <lineage>
        <taxon>Eukaryota</taxon>
        <taxon>Viridiplantae</taxon>
        <taxon>Streptophyta</taxon>
        <taxon>Embryophyta</taxon>
        <taxon>Tracheophyta</taxon>
        <taxon>Spermatophyta</taxon>
        <taxon>Magnoliopsida</taxon>
        <taxon>Liliopsida</taxon>
        <taxon>Poales</taxon>
        <taxon>Poaceae</taxon>
        <taxon>PACMAD clade</taxon>
        <taxon>Chloridoideae</taxon>
        <taxon>Eragrostideae</taxon>
        <taxon>Eragrostidinae</taxon>
        <taxon>Eragrostis</taxon>
    </lineage>
</organism>
<dbReference type="Gramene" id="TVU24505">
    <property type="protein sequence ID" value="TVU24505"/>
    <property type="gene ID" value="EJB05_26947"/>
</dbReference>
<evidence type="ECO:0000313" key="2">
    <source>
        <dbReference type="Proteomes" id="UP000324897"/>
    </source>
</evidence>
<dbReference type="Proteomes" id="UP000324897">
    <property type="component" value="Chromosome 2"/>
</dbReference>
<dbReference type="AlphaFoldDB" id="A0A5J9UM33"/>
<reference evidence="1 2" key="1">
    <citation type="journal article" date="2019" name="Sci. Rep.">
        <title>A high-quality genome of Eragrostis curvula grass provides insights into Poaceae evolution and supports new strategies to enhance forage quality.</title>
        <authorList>
            <person name="Carballo J."/>
            <person name="Santos B.A.C.M."/>
            <person name="Zappacosta D."/>
            <person name="Garbus I."/>
            <person name="Selva J.P."/>
            <person name="Gallo C.A."/>
            <person name="Diaz A."/>
            <person name="Albertini E."/>
            <person name="Caccamo M."/>
            <person name="Echenique V."/>
        </authorList>
    </citation>
    <scope>NUCLEOTIDE SEQUENCE [LARGE SCALE GENOMIC DNA]</scope>
    <source>
        <strain evidence="2">cv. Victoria</strain>
        <tissue evidence="1">Leaf</tissue>
    </source>
</reference>
<name>A0A5J9UM33_9POAL</name>
<comment type="caution">
    <text evidence="1">The sequence shown here is derived from an EMBL/GenBank/DDBJ whole genome shotgun (WGS) entry which is preliminary data.</text>
</comment>
<evidence type="ECO:0000313" key="1">
    <source>
        <dbReference type="EMBL" id="TVU24505.1"/>
    </source>
</evidence>
<keyword evidence="2" id="KW-1185">Reference proteome</keyword>
<accession>A0A5J9UM33</accession>
<dbReference type="EMBL" id="RWGY01000013">
    <property type="protein sequence ID" value="TVU24505.1"/>
    <property type="molecule type" value="Genomic_DNA"/>
</dbReference>